<proteinExistence type="predicted"/>
<keyword evidence="3" id="KW-1185">Reference proteome</keyword>
<sequence>MTVKTIPSFGSRSLCVVFFSLLAHLIPVVASPKPAVNPTHVAPDPVLTKRVKLEIPDFGKGYDGRVKKGEWLNSLFSLNDEDAKKWASPYPSPDELFDWGWTPYVQAPWIPLQEGQKVRKPEFGNKLDVAFKDPEFPVDKEKLALYRFVHNEEFEYKDGRKGEPTEARYYNVAGPHDGAFIFDSNWSPTYQKKEDGVGDVPDLDTLSDLAYFQWRDSCQAVGVEFGSLKVIFRANIYFAPTFDTVIETMRQAKYPQVPGWDGRVTFSMDSPEGRAILGSAHGASTAWFLIQHREEMGAKRIKEVVVWGASGAFDLETDMKVANLNLRFTVVDA</sequence>
<gene>
    <name evidence="2" type="ORF">CH63R_07938</name>
</gene>
<dbReference type="RefSeq" id="XP_018157690.1">
    <property type="nucleotide sequence ID" value="XM_018302912.1"/>
</dbReference>
<name>A0A1B7YAP4_COLHI</name>
<keyword evidence="1" id="KW-0732">Signal</keyword>
<protein>
    <submittedName>
        <fullName evidence="2">WD domain-containing protein</fullName>
    </submittedName>
</protein>
<dbReference type="GeneID" id="28867019"/>
<accession>A0A1B7YAP4</accession>
<comment type="caution">
    <text evidence="2">The sequence shown here is derived from an EMBL/GenBank/DDBJ whole genome shotgun (WGS) entry which is preliminary data.</text>
</comment>
<dbReference type="OrthoDB" id="5337308at2759"/>
<feature type="signal peptide" evidence="1">
    <location>
        <begin position="1"/>
        <end position="30"/>
    </location>
</feature>
<organism evidence="2 3">
    <name type="scientific">Colletotrichum higginsianum (strain IMI 349063)</name>
    <name type="common">Crucifer anthracnose fungus</name>
    <dbReference type="NCBI Taxonomy" id="759273"/>
    <lineage>
        <taxon>Eukaryota</taxon>
        <taxon>Fungi</taxon>
        <taxon>Dikarya</taxon>
        <taxon>Ascomycota</taxon>
        <taxon>Pezizomycotina</taxon>
        <taxon>Sordariomycetes</taxon>
        <taxon>Hypocreomycetidae</taxon>
        <taxon>Glomerellales</taxon>
        <taxon>Glomerellaceae</taxon>
        <taxon>Colletotrichum</taxon>
        <taxon>Colletotrichum destructivum species complex</taxon>
    </lineage>
</organism>
<dbReference type="EMBL" id="LTAN01000005">
    <property type="protein sequence ID" value="OBR09173.1"/>
    <property type="molecule type" value="Genomic_DNA"/>
</dbReference>
<evidence type="ECO:0000313" key="2">
    <source>
        <dbReference type="EMBL" id="OBR09173.1"/>
    </source>
</evidence>
<reference evidence="3" key="1">
    <citation type="journal article" date="2017" name="BMC Genomics">
        <title>Gapless genome assembly of Colletotrichum higginsianum reveals chromosome structure and association of transposable elements with secondary metabolite gene clusters.</title>
        <authorList>
            <person name="Dallery J.-F."/>
            <person name="Lapalu N."/>
            <person name="Zampounis A."/>
            <person name="Pigne S."/>
            <person name="Luyten I."/>
            <person name="Amselem J."/>
            <person name="Wittenberg A.H.J."/>
            <person name="Zhou S."/>
            <person name="de Queiroz M.V."/>
            <person name="Robin G.P."/>
            <person name="Auger A."/>
            <person name="Hainaut M."/>
            <person name="Henrissat B."/>
            <person name="Kim K.-T."/>
            <person name="Lee Y.-H."/>
            <person name="Lespinet O."/>
            <person name="Schwartz D.C."/>
            <person name="Thon M.R."/>
            <person name="O'Connell R.J."/>
        </authorList>
    </citation>
    <scope>NUCLEOTIDE SEQUENCE [LARGE SCALE GENOMIC DNA]</scope>
    <source>
        <strain evidence="3">IMI 349063</strain>
    </source>
</reference>
<feature type="chain" id="PRO_5008601485" evidence="1">
    <location>
        <begin position="31"/>
        <end position="333"/>
    </location>
</feature>
<evidence type="ECO:0000256" key="1">
    <source>
        <dbReference type="SAM" id="SignalP"/>
    </source>
</evidence>
<dbReference type="AlphaFoldDB" id="A0A1B7YAP4"/>
<dbReference type="KEGG" id="chig:CH63R_07938"/>
<evidence type="ECO:0000313" key="3">
    <source>
        <dbReference type="Proteomes" id="UP000092177"/>
    </source>
</evidence>
<dbReference type="VEuPathDB" id="FungiDB:CH63R_07938"/>
<dbReference type="Proteomes" id="UP000092177">
    <property type="component" value="Chromosome 5"/>
</dbReference>